<organism evidence="2 3">
    <name type="scientific">Streptomyces thermogriseus</name>
    <dbReference type="NCBI Taxonomy" id="75292"/>
    <lineage>
        <taxon>Bacteria</taxon>
        <taxon>Bacillati</taxon>
        <taxon>Actinomycetota</taxon>
        <taxon>Actinomycetes</taxon>
        <taxon>Kitasatosporales</taxon>
        <taxon>Streptomycetaceae</taxon>
        <taxon>Streptomyces</taxon>
    </lineage>
</organism>
<protein>
    <submittedName>
        <fullName evidence="2">Uncharacterized protein</fullName>
    </submittedName>
</protein>
<evidence type="ECO:0000313" key="3">
    <source>
        <dbReference type="Proteomes" id="UP001501072"/>
    </source>
</evidence>
<dbReference type="EMBL" id="BAAAHU010000025">
    <property type="protein sequence ID" value="GAA1010332.1"/>
    <property type="molecule type" value="Genomic_DNA"/>
</dbReference>
<sequence>MRGRQSACRGLVPPSHLDALGAERDAEARRTRLARNDGSVVNPVAEHGGEVAGWARHGPCRDGGVRTRTPGCVRPTWIRSTAAASAVRC</sequence>
<evidence type="ECO:0000313" key="2">
    <source>
        <dbReference type="EMBL" id="GAA1010332.1"/>
    </source>
</evidence>
<comment type="caution">
    <text evidence="2">The sequence shown here is derived from an EMBL/GenBank/DDBJ whole genome shotgun (WGS) entry which is preliminary data.</text>
</comment>
<evidence type="ECO:0000256" key="1">
    <source>
        <dbReference type="SAM" id="MobiDB-lite"/>
    </source>
</evidence>
<dbReference type="Proteomes" id="UP001501072">
    <property type="component" value="Unassembled WGS sequence"/>
</dbReference>
<accession>A0ABP4DH42</accession>
<proteinExistence type="predicted"/>
<reference evidence="3" key="1">
    <citation type="journal article" date="2019" name="Int. J. Syst. Evol. Microbiol.">
        <title>The Global Catalogue of Microorganisms (GCM) 10K type strain sequencing project: providing services to taxonomists for standard genome sequencing and annotation.</title>
        <authorList>
            <consortium name="The Broad Institute Genomics Platform"/>
            <consortium name="The Broad Institute Genome Sequencing Center for Infectious Disease"/>
            <person name="Wu L."/>
            <person name="Ma J."/>
        </authorList>
    </citation>
    <scope>NUCLEOTIDE SEQUENCE [LARGE SCALE GENOMIC DNA]</scope>
    <source>
        <strain evidence="3">JCM 11269</strain>
    </source>
</reference>
<feature type="region of interest" description="Disordered" evidence="1">
    <location>
        <begin position="1"/>
        <end position="21"/>
    </location>
</feature>
<name>A0ABP4DH42_9ACTN</name>
<gene>
    <name evidence="2" type="ORF">GCM10009564_28080</name>
</gene>
<keyword evidence="3" id="KW-1185">Reference proteome</keyword>
<dbReference type="Gene3D" id="3.40.630.30">
    <property type="match status" value="1"/>
</dbReference>